<sequence length="49" mass="5688">MLCLKRVVARVFSDRSRETLGKLQQVLLSSFDTRFYCTGDYAAYRIHTA</sequence>
<evidence type="ECO:0000313" key="1">
    <source>
        <dbReference type="EMBL" id="MDE1478364.1"/>
    </source>
</evidence>
<organism evidence="1 2">
    <name type="scientific">Xenorhabdus bovienii</name>
    <name type="common">Xenorhabdus nematophila subsp. bovienii</name>
    <dbReference type="NCBI Taxonomy" id="40576"/>
    <lineage>
        <taxon>Bacteria</taxon>
        <taxon>Pseudomonadati</taxon>
        <taxon>Pseudomonadota</taxon>
        <taxon>Gammaproteobacteria</taxon>
        <taxon>Enterobacterales</taxon>
        <taxon>Morganellaceae</taxon>
        <taxon>Xenorhabdus</taxon>
    </lineage>
</organism>
<proteinExistence type="predicted"/>
<dbReference type="Proteomes" id="UP001222434">
    <property type="component" value="Unassembled WGS sequence"/>
</dbReference>
<gene>
    <name evidence="1" type="ORF">KKJ01_08975</name>
</gene>
<dbReference type="EMBL" id="JAILSO010000025">
    <property type="protein sequence ID" value="MDE1478364.1"/>
    <property type="molecule type" value="Genomic_DNA"/>
</dbReference>
<comment type="caution">
    <text evidence="1">The sequence shown here is derived from an EMBL/GenBank/DDBJ whole genome shotgun (WGS) entry which is preliminary data.</text>
</comment>
<evidence type="ECO:0008006" key="3">
    <source>
        <dbReference type="Google" id="ProtNLM"/>
    </source>
</evidence>
<accession>A0AAJ1J782</accession>
<evidence type="ECO:0000313" key="2">
    <source>
        <dbReference type="Proteomes" id="UP001222434"/>
    </source>
</evidence>
<protein>
    <recommendedName>
        <fullName evidence="3">Transposase</fullName>
    </recommendedName>
</protein>
<name>A0AAJ1J782_XENBV</name>
<dbReference type="AlphaFoldDB" id="A0AAJ1J782"/>
<reference evidence="1" key="1">
    <citation type="submission" date="2021-08" db="EMBL/GenBank/DDBJ databases">
        <authorList>
            <person name="Papudeshi B."/>
            <person name="Bashey-Visser F."/>
        </authorList>
    </citation>
    <scope>NUCLEOTIDE SEQUENCE</scope>
    <source>
        <strain evidence="1">MC_266_E_2016</strain>
    </source>
</reference>
<reference evidence="1" key="2">
    <citation type="journal article" date="2022" name="J. Evol. Biol.">
        <title>Pre- and post-association barriers to host switching in sympatric mutualists.</title>
        <authorList>
            <person name="Dinges Z.M."/>
            <person name="Phillips R.K."/>
            <person name="Lively C.M."/>
            <person name="Bashey F."/>
        </authorList>
    </citation>
    <scope>NUCLEOTIDE SEQUENCE</scope>
    <source>
        <strain evidence="1">MC_266_E_2016</strain>
    </source>
</reference>